<feature type="region of interest" description="Disordered" evidence="1">
    <location>
        <begin position="78"/>
        <end position="102"/>
    </location>
</feature>
<evidence type="ECO:0000256" key="1">
    <source>
        <dbReference type="SAM" id="MobiDB-lite"/>
    </source>
</evidence>
<sequence length="102" mass="11410">MHYLYYIFNTNILKYVNTNFSILSDFLIRGFGFGRIPALVNCSINAQTAANSISSPNTIIKDLIDGFNTLFWKGKNFKGTTRSGDRVQNRPASGRINRTSGP</sequence>
<dbReference type="Proteomes" id="UP000244811">
    <property type="component" value="Chromosome 1"/>
</dbReference>
<dbReference type="AlphaFoldDB" id="A0A976SII0"/>
<evidence type="ECO:0000313" key="3">
    <source>
        <dbReference type="Proteomes" id="UP000244811"/>
    </source>
</evidence>
<accession>A0A976SII0</accession>
<organism evidence="2 3">
    <name type="scientific">Theileria orientalis</name>
    <dbReference type="NCBI Taxonomy" id="68886"/>
    <lineage>
        <taxon>Eukaryota</taxon>
        <taxon>Sar</taxon>
        <taxon>Alveolata</taxon>
        <taxon>Apicomplexa</taxon>
        <taxon>Aconoidasida</taxon>
        <taxon>Piroplasmida</taxon>
        <taxon>Theileriidae</taxon>
        <taxon>Theileria</taxon>
    </lineage>
</organism>
<reference evidence="2" key="1">
    <citation type="submission" date="2022-07" db="EMBL/GenBank/DDBJ databases">
        <title>Evaluation of T. orientalis genome assembly methods using nanopore sequencing and analysis of variation between genomes.</title>
        <authorList>
            <person name="Yam J."/>
            <person name="Micallef M.L."/>
            <person name="Liu M."/>
            <person name="Djordjevic S.P."/>
            <person name="Bogema D.R."/>
            <person name="Jenkins C."/>
        </authorList>
    </citation>
    <scope>NUCLEOTIDE SEQUENCE</scope>
    <source>
        <strain evidence="2">Goon Nure</strain>
    </source>
</reference>
<gene>
    <name evidence="2" type="ORF">MACK_003330</name>
</gene>
<proteinExistence type="predicted"/>
<dbReference type="EMBL" id="CP056069">
    <property type="protein sequence ID" value="UVC49493.1"/>
    <property type="molecule type" value="Genomic_DNA"/>
</dbReference>
<protein>
    <submittedName>
        <fullName evidence="2">Uncharacterized protein</fullName>
    </submittedName>
</protein>
<name>A0A976SII0_THEOR</name>
<evidence type="ECO:0000313" key="2">
    <source>
        <dbReference type="EMBL" id="UVC49493.1"/>
    </source>
</evidence>